<protein>
    <recommendedName>
        <fullName evidence="2">EDRF1 N-terminal domain-containing protein</fullName>
    </recommendedName>
</protein>
<dbReference type="Pfam" id="PF23788">
    <property type="entry name" value="EDRF1_N"/>
    <property type="match status" value="1"/>
</dbReference>
<reference evidence="3 4" key="3">
    <citation type="submission" date="2019-11" db="EMBL/GenBank/DDBJ databases">
        <title>A de novo genome assembly of a pear dwarfing rootstock.</title>
        <authorList>
            <person name="Wang F."/>
            <person name="Wang J."/>
            <person name="Li S."/>
            <person name="Zhang Y."/>
            <person name="Fang M."/>
            <person name="Ma L."/>
            <person name="Zhao Y."/>
            <person name="Jiang S."/>
        </authorList>
    </citation>
    <scope>NUCLEOTIDE SEQUENCE [LARGE SCALE GENOMIC DNA]</scope>
    <source>
        <strain evidence="3">S2</strain>
        <tissue evidence="3">Leaf</tissue>
    </source>
</reference>
<dbReference type="OrthoDB" id="419432at2759"/>
<accession>A0A5N5I5I7</accession>
<dbReference type="PANTHER" id="PTHR15000:SF1">
    <property type="entry name" value="ERYTHROID DIFFERENTIATION-RELATED FACTOR 1"/>
    <property type="match status" value="1"/>
</dbReference>
<comment type="caution">
    <text evidence="3">The sequence shown here is derived from an EMBL/GenBank/DDBJ whole genome shotgun (WGS) entry which is preliminary data.</text>
</comment>
<evidence type="ECO:0000259" key="2">
    <source>
        <dbReference type="Pfam" id="PF23788"/>
    </source>
</evidence>
<reference evidence="3 4" key="1">
    <citation type="submission" date="2019-09" db="EMBL/GenBank/DDBJ databases">
        <authorList>
            <person name="Ou C."/>
        </authorList>
    </citation>
    <scope>NUCLEOTIDE SEQUENCE [LARGE SCALE GENOMIC DNA]</scope>
    <source>
        <strain evidence="3">S2</strain>
        <tissue evidence="3">Leaf</tissue>
    </source>
</reference>
<dbReference type="PANTHER" id="PTHR15000">
    <property type="entry name" value="ERYTHROID DIFFERENTIATION-RELATED FACTOR 1"/>
    <property type="match status" value="1"/>
</dbReference>
<sequence length="1073" mass="119367">MEKSGASLAPSSSDGSRELQCFCSVTPLTWLEVWLDNVMASVPEMAICYHENGVVQGYELLKTDDIFLLKGISEEGAPAFHPDVVQQNGLSVLRFLQENCKQDPGAYWLYKNAGEDVIQLFDLSIIPKNCSSNDCDDSSSSLPSLLHRGRSDSLYSLGTLLYRSAHRLSLSVAPNNMAKCARFFQKCLEFLDAPDHLVVRASAHEQFARLILNHNEELELASDDLPVECELTVTDAEEDSLDFLSSISESTVHEQSRLVGEEKLYDDGQNVEDLVTEASVKMTLEANAYSPRKLITEGSMDSGDLTEAVPNSSGIESSAVCKLPATNGHVVQTVAEPISSKLAAIHHVSQAIKSLRWMRQLQTIESKLMDQENESYLALGQAYKEDGQLHQALKVVELACSVYGSMPQHLEDTKFISSMNSFFSSPIKFDYTNKRTTSSNSGQEDLSSSSTHGCLSFEQFSSIYLFWAKAWTLVGDVYVEFHLAKDSTISPPAERKYSIRELKVPSEVVKEVKRLKKKLGQYTQNCSSCSLVNCSCQSDRASSGSSASSGSGDMGSVSSGRKYSKRPYAKSNAFPLLRDPEDDNLCLKMESGKVSDCGYLHQKRNGETIVQSSNTDQLVVKHMESGNLGVDDMGPILASQSNGSLRETTKVKNGGIFKYLGGPAVADAENKLSDALCCYEEASKALGGLPSSSAELQSIMKKKGWVCNELGRNRLERKELKKAEFAFVDAIKAFREVSDHTNIILINCNLGHGRRALAEEMVSKIDSLKWHPIFHNAYNHALETAKLEYSESLKYYGAAKVELNAVVEEVGSELNKLRTEVYTQFAHTYLRLGMLLAREDTTVDVYETGVMVDVHVGFTSPSGRKSRKQSRKHEISANDAIREALSVYESLGELRKQEAAYSYFQLACYQRDCCLKFLEPDHKKNNLSKGENTIIQRVKQYASLAERNMQKAMDFYRPKTHPTMYLTILIERAALSLSLSSRLHSNAMLESALSCLLEGRYVSETDLDSSKTNHLEVHAKFWNQVQMLLKKMLASVSNRCVDTGKLRELYKLSLKSTKLNQLDAMHFLRTSQS</sequence>
<feature type="compositionally biased region" description="Low complexity" evidence="1">
    <location>
        <begin position="542"/>
        <end position="561"/>
    </location>
</feature>
<feature type="region of interest" description="Disordered" evidence="1">
    <location>
        <begin position="542"/>
        <end position="564"/>
    </location>
</feature>
<evidence type="ECO:0000313" key="4">
    <source>
        <dbReference type="Proteomes" id="UP000327157"/>
    </source>
</evidence>
<feature type="domain" description="EDRF1 N-terminal" evidence="2">
    <location>
        <begin position="28"/>
        <end position="217"/>
    </location>
</feature>
<dbReference type="GO" id="GO:0045893">
    <property type="term" value="P:positive regulation of DNA-templated transcription"/>
    <property type="evidence" value="ECO:0007669"/>
    <property type="project" value="TreeGrafter"/>
</dbReference>
<evidence type="ECO:0000313" key="3">
    <source>
        <dbReference type="EMBL" id="KAB2635406.1"/>
    </source>
</evidence>
<keyword evidence="4" id="KW-1185">Reference proteome</keyword>
<evidence type="ECO:0000256" key="1">
    <source>
        <dbReference type="SAM" id="MobiDB-lite"/>
    </source>
</evidence>
<proteinExistence type="predicted"/>
<name>A0A5N5I5I7_9ROSA</name>
<reference evidence="4" key="2">
    <citation type="submission" date="2019-10" db="EMBL/GenBank/DDBJ databases">
        <title>A de novo genome assembly of a pear dwarfing rootstock.</title>
        <authorList>
            <person name="Wang F."/>
            <person name="Wang J."/>
            <person name="Li S."/>
            <person name="Zhang Y."/>
            <person name="Fang M."/>
            <person name="Ma L."/>
            <person name="Zhao Y."/>
            <person name="Jiang S."/>
        </authorList>
    </citation>
    <scope>NUCLEOTIDE SEQUENCE [LARGE SCALE GENOMIC DNA]</scope>
</reference>
<dbReference type="Proteomes" id="UP000327157">
    <property type="component" value="Chromosome 5"/>
</dbReference>
<organism evidence="3 4">
    <name type="scientific">Pyrus ussuriensis x Pyrus communis</name>
    <dbReference type="NCBI Taxonomy" id="2448454"/>
    <lineage>
        <taxon>Eukaryota</taxon>
        <taxon>Viridiplantae</taxon>
        <taxon>Streptophyta</taxon>
        <taxon>Embryophyta</taxon>
        <taxon>Tracheophyta</taxon>
        <taxon>Spermatophyta</taxon>
        <taxon>Magnoliopsida</taxon>
        <taxon>eudicotyledons</taxon>
        <taxon>Gunneridae</taxon>
        <taxon>Pentapetalae</taxon>
        <taxon>rosids</taxon>
        <taxon>fabids</taxon>
        <taxon>Rosales</taxon>
        <taxon>Rosaceae</taxon>
        <taxon>Amygdaloideae</taxon>
        <taxon>Maleae</taxon>
        <taxon>Pyrus</taxon>
    </lineage>
</organism>
<dbReference type="AlphaFoldDB" id="A0A5N5I5I7"/>
<dbReference type="EMBL" id="SMOL01000004">
    <property type="protein sequence ID" value="KAB2635406.1"/>
    <property type="molecule type" value="Genomic_DNA"/>
</dbReference>
<dbReference type="InterPro" id="IPR056582">
    <property type="entry name" value="EDRF1_N"/>
</dbReference>
<gene>
    <name evidence="3" type="ORF">D8674_025940</name>
</gene>